<organism evidence="2">
    <name type="scientific">Nonomuraea gerenzanensis</name>
    <dbReference type="NCBI Taxonomy" id="93944"/>
    <lineage>
        <taxon>Bacteria</taxon>
        <taxon>Bacillati</taxon>
        <taxon>Actinomycetota</taxon>
        <taxon>Actinomycetes</taxon>
        <taxon>Streptosporangiales</taxon>
        <taxon>Streptosporangiaceae</taxon>
        <taxon>Nonomuraea</taxon>
    </lineage>
</organism>
<dbReference type="AlphaFoldDB" id="A0A1M4EG14"/>
<dbReference type="GO" id="GO:0009018">
    <property type="term" value="F:sucrose phosphorylase activity"/>
    <property type="evidence" value="ECO:0007669"/>
    <property type="project" value="UniProtKB-EC"/>
</dbReference>
<evidence type="ECO:0000313" key="2">
    <source>
        <dbReference type="EMBL" id="SBO97941.1"/>
    </source>
</evidence>
<dbReference type="SMART" id="SM00642">
    <property type="entry name" value="Aamy"/>
    <property type="match status" value="1"/>
</dbReference>
<protein>
    <submittedName>
        <fullName evidence="2">Sucrose phosphorylase</fullName>
        <ecNumber evidence="2">2.4.1.7</ecNumber>
    </submittedName>
</protein>
<accession>A0A1M4EG14</accession>
<dbReference type="InterPro" id="IPR006047">
    <property type="entry name" value="GH13_cat_dom"/>
</dbReference>
<feature type="domain" description="Glycosyl hydrolase family 13 catalytic" evidence="1">
    <location>
        <begin position="74"/>
        <end position="378"/>
    </location>
</feature>
<dbReference type="Gene3D" id="3.20.20.80">
    <property type="entry name" value="Glycosidases"/>
    <property type="match status" value="1"/>
</dbReference>
<dbReference type="RefSeq" id="WP_225266674.1">
    <property type="nucleotide sequence ID" value="NZ_CP084058.1"/>
</dbReference>
<gene>
    <name evidence="2" type="ORF">BN4615_P7457</name>
</gene>
<name>A0A1M4EG14_9ACTN</name>
<dbReference type="InterPro" id="IPR017853">
    <property type="entry name" value="GH"/>
</dbReference>
<dbReference type="PANTHER" id="PTHR47786:SF2">
    <property type="entry name" value="GLYCOSYL HYDROLASE FAMILY 13 CATALYTIC DOMAIN-CONTAINING PROTEIN"/>
    <property type="match status" value="1"/>
</dbReference>
<evidence type="ECO:0000259" key="1">
    <source>
        <dbReference type="SMART" id="SM00642"/>
    </source>
</evidence>
<dbReference type="PANTHER" id="PTHR47786">
    <property type="entry name" value="ALPHA-1,4-GLUCAN:MALTOSE-1-PHOSPHATE MALTOSYLTRANSFERASE"/>
    <property type="match status" value="1"/>
</dbReference>
<dbReference type="EC" id="2.4.1.7" evidence="2"/>
<keyword evidence="2" id="KW-0328">Glycosyltransferase</keyword>
<dbReference type="EMBL" id="LT559118">
    <property type="protein sequence ID" value="SBO97941.1"/>
    <property type="molecule type" value="Genomic_DNA"/>
</dbReference>
<keyword evidence="2" id="KW-0808">Transferase</keyword>
<dbReference type="GO" id="GO:0005975">
    <property type="term" value="P:carbohydrate metabolic process"/>
    <property type="evidence" value="ECO:0007669"/>
    <property type="project" value="InterPro"/>
</dbReference>
<dbReference type="SUPFAM" id="SSF51445">
    <property type="entry name" value="(Trans)glycosidases"/>
    <property type="match status" value="1"/>
</dbReference>
<reference evidence="2" key="1">
    <citation type="submission" date="2016-04" db="EMBL/GenBank/DDBJ databases">
        <authorList>
            <person name="Evans L.H."/>
            <person name="Alamgir A."/>
            <person name="Owens N."/>
            <person name="Weber N.D."/>
            <person name="Virtaneva K."/>
            <person name="Barbian K."/>
            <person name="Babar A."/>
            <person name="Rosenke K."/>
        </authorList>
    </citation>
    <scope>NUCLEOTIDE SEQUENCE</scope>
    <source>
        <strain evidence="2">Nono1</strain>
    </source>
</reference>
<proteinExistence type="predicted"/>
<dbReference type="CDD" id="cd11347">
    <property type="entry name" value="AmyAc_1"/>
    <property type="match status" value="1"/>
</dbReference>
<sequence length="493" mass="54885">MRKQRAPIIYEVNTRVWLSDVGLRYGCPARLQDVPKEAWDELSPPGVDTIWLMGVWQRSPEGRAIALADPELRRGFAEALPGVTDGDIAGSPYCVRDYVADEGVGGPEGLVAARAELNRRELALLLDYVPNHVAPDHPWVAAHPEYFVRGGAEDLGRDPAAFLERGGHVYARGRDPFFPPWPDVVQLNAFSQGLRTSTVDTLARIGEYCDGVRCDMAMLMTNQVFDRTWGARAGRAPAKDFWPSVLDRVRKRHPGMTFVAEAYWDMEWTLQQQGFDYCYDKRLYDRLLGGDAGSVRAHLTAGLSYQQGLVRFLENHDEPRAAATMHPAKARAAATMIATLPGAVLWHEGQFEGRRVRVPVFLARRPDEPAAEGLRAFHERLIAAVASSGMRDGAWRLLDCHGWPDNGSCAGMLAWSWAGADARHLVVINLQDRPAQARLPLPWPGLRERQWILRDLLTGAVHERAGTPMHTEGLYVELDGWATHVFTVEPAAP</sequence>